<dbReference type="Pfam" id="PF13671">
    <property type="entry name" value="AAA_33"/>
    <property type="match status" value="1"/>
</dbReference>
<dbReference type="SUPFAM" id="SSF52540">
    <property type="entry name" value="P-loop containing nucleoside triphosphate hydrolases"/>
    <property type="match status" value="1"/>
</dbReference>
<dbReference type="Gene3D" id="3.40.50.300">
    <property type="entry name" value="P-loop containing nucleotide triphosphate hydrolases"/>
    <property type="match status" value="1"/>
</dbReference>
<accession>A0ABW2U5T0</accession>
<keyword evidence="2" id="KW-1185">Reference proteome</keyword>
<protein>
    <submittedName>
        <fullName evidence="1">AAA family ATPase</fullName>
    </submittedName>
</protein>
<reference evidence="2" key="1">
    <citation type="journal article" date="2019" name="Int. J. Syst. Evol. Microbiol.">
        <title>The Global Catalogue of Microorganisms (GCM) 10K type strain sequencing project: providing services to taxonomists for standard genome sequencing and annotation.</title>
        <authorList>
            <consortium name="The Broad Institute Genomics Platform"/>
            <consortium name="The Broad Institute Genome Sequencing Center for Infectious Disease"/>
            <person name="Wu L."/>
            <person name="Ma J."/>
        </authorList>
    </citation>
    <scope>NUCLEOTIDE SEQUENCE [LARGE SCALE GENOMIC DNA]</scope>
    <source>
        <strain evidence="2">JCM 19635</strain>
    </source>
</reference>
<gene>
    <name evidence="1" type="ORF">ACFQT0_10825</name>
</gene>
<dbReference type="PANTHER" id="PTHR39206:SF1">
    <property type="entry name" value="SLL8004 PROTEIN"/>
    <property type="match status" value="1"/>
</dbReference>
<dbReference type="RefSeq" id="WP_380202663.1">
    <property type="nucleotide sequence ID" value="NZ_JBHTEK010000001.1"/>
</dbReference>
<sequence>MKTLYLMAGCNGAGKTTAAFTLLPGLLDCREFVNADEIARGLSPFQPETVSIQAGRLMLARLHELRAAGETFALETTLATRHYLRFIAEARAQGYFVSLLFFWLSSADLAVSRVKERVREGGHNIPEPVIRRRYAGGLQQFFTAYCTAVDSWSFIDNSDGAGHIIATNATGETVITNESLWQHLTARYHV</sequence>
<dbReference type="PANTHER" id="PTHR39206">
    <property type="entry name" value="SLL8004 PROTEIN"/>
    <property type="match status" value="1"/>
</dbReference>
<organism evidence="1 2">
    <name type="scientific">Hymenobacter humi</name>
    <dbReference type="NCBI Taxonomy" id="1411620"/>
    <lineage>
        <taxon>Bacteria</taxon>
        <taxon>Pseudomonadati</taxon>
        <taxon>Bacteroidota</taxon>
        <taxon>Cytophagia</taxon>
        <taxon>Cytophagales</taxon>
        <taxon>Hymenobacteraceae</taxon>
        <taxon>Hymenobacter</taxon>
    </lineage>
</organism>
<dbReference type="EMBL" id="JBHTEK010000001">
    <property type="protein sequence ID" value="MFC7667825.1"/>
    <property type="molecule type" value="Genomic_DNA"/>
</dbReference>
<dbReference type="InterPro" id="IPR027417">
    <property type="entry name" value="P-loop_NTPase"/>
</dbReference>
<evidence type="ECO:0000313" key="2">
    <source>
        <dbReference type="Proteomes" id="UP001596513"/>
    </source>
</evidence>
<dbReference type="Proteomes" id="UP001596513">
    <property type="component" value="Unassembled WGS sequence"/>
</dbReference>
<evidence type="ECO:0000313" key="1">
    <source>
        <dbReference type="EMBL" id="MFC7667825.1"/>
    </source>
</evidence>
<proteinExistence type="predicted"/>
<name>A0ABW2U5T0_9BACT</name>
<comment type="caution">
    <text evidence="1">The sequence shown here is derived from an EMBL/GenBank/DDBJ whole genome shotgun (WGS) entry which is preliminary data.</text>
</comment>